<proteinExistence type="predicted"/>
<keyword evidence="4" id="KW-0548">Nucleotidyltransferase</keyword>
<feature type="domain" description="Polymerase nucleotidyl transferase" evidence="5">
    <location>
        <begin position="25"/>
        <end position="56"/>
    </location>
</feature>
<dbReference type="GO" id="GO:0070566">
    <property type="term" value="F:adenylyltransferase activity"/>
    <property type="evidence" value="ECO:0007669"/>
    <property type="project" value="InterPro"/>
</dbReference>
<comment type="caution">
    <text evidence="7">The sequence shown here is derived from an EMBL/GenBank/DDBJ whole genome shotgun (WGS) entry which is preliminary data.</text>
</comment>
<sequence>MMTSTPRLLQAIQQTTTAILKTNLVGIYLHGSYVLGSYNEQVSDLDYLIVVRRSLTLAEKRQLMTATITQLWPLAPYKGLEFHVLLLSATQHFVHPCPFDFHFSKYHYEDYQRTPLAYLKAMHGTDPDLAAHLTILQAAGQVLLGPAITTVFGPIPAVAYWDSIKSDIANAETAIVQLPMYTVLNLCRVRAYQQDQLIISKQAGGEWGLQQLPTQWHPLIRQALAAYAGQQDEQVIRWSRPNLVAFARIMLAELGLKSE</sequence>
<protein>
    <recommendedName>
        <fullName evidence="4">Spectinomycin 9-adenylyltransferase</fullName>
    </recommendedName>
</protein>
<dbReference type="InterPro" id="IPR025184">
    <property type="entry name" value="AadA_C"/>
</dbReference>
<keyword evidence="2 4" id="KW-0046">Antibiotic resistance</keyword>
<keyword evidence="4" id="KW-0547">Nucleotide-binding</keyword>
<dbReference type="InterPro" id="IPR043519">
    <property type="entry name" value="NT_sf"/>
</dbReference>
<evidence type="ECO:0000313" key="8">
    <source>
        <dbReference type="Proteomes" id="UP000076882"/>
    </source>
</evidence>
<dbReference type="PATRIC" id="fig|1590.198.peg.2094"/>
<comment type="catalytic activity">
    <reaction evidence="3 4">
        <text>spectinomycin + ATP = 9-O-adenylylspectinomycin + diphosphate</text>
        <dbReference type="Rhea" id="RHEA:63228"/>
        <dbReference type="ChEBI" id="CHEBI:30616"/>
        <dbReference type="ChEBI" id="CHEBI:33019"/>
        <dbReference type="ChEBI" id="CHEBI:146260"/>
        <dbReference type="ChEBI" id="CHEBI:146261"/>
    </reaction>
</comment>
<organism evidence="7 8">
    <name type="scientific">Lactiplantibacillus plantarum</name>
    <name type="common">Lactobacillus plantarum</name>
    <dbReference type="NCBI Taxonomy" id="1590"/>
    <lineage>
        <taxon>Bacteria</taxon>
        <taxon>Bacillati</taxon>
        <taxon>Bacillota</taxon>
        <taxon>Bacilli</taxon>
        <taxon>Lactobacillales</taxon>
        <taxon>Lactobacillaceae</taxon>
        <taxon>Lactiplantibacillus</taxon>
    </lineage>
</organism>
<evidence type="ECO:0000256" key="4">
    <source>
        <dbReference type="PIRNR" id="PIRNR000819"/>
    </source>
</evidence>
<dbReference type="RefSeq" id="WP_052098022.1">
    <property type="nucleotide sequence ID" value="NZ_CABFKX010000001.1"/>
</dbReference>
<dbReference type="AlphaFoldDB" id="A0A165S431"/>
<dbReference type="Gene3D" id="3.30.460.10">
    <property type="entry name" value="Beta Polymerase, domain 2"/>
    <property type="match status" value="1"/>
</dbReference>
<dbReference type="Pfam" id="PF13427">
    <property type="entry name" value="AadA_C"/>
    <property type="match status" value="1"/>
</dbReference>
<evidence type="ECO:0000256" key="1">
    <source>
        <dbReference type="ARBA" id="ARBA00022679"/>
    </source>
</evidence>
<evidence type="ECO:0000256" key="3">
    <source>
        <dbReference type="ARBA" id="ARBA00047831"/>
    </source>
</evidence>
<dbReference type="SUPFAM" id="SSF81301">
    <property type="entry name" value="Nucleotidyltransferase"/>
    <property type="match status" value="1"/>
</dbReference>
<keyword evidence="4" id="KW-0067">ATP-binding</keyword>
<dbReference type="Proteomes" id="UP000076882">
    <property type="component" value="Unassembled WGS sequence"/>
</dbReference>
<dbReference type="InterPro" id="IPR024172">
    <property type="entry name" value="AadA/Aad9"/>
</dbReference>
<evidence type="ECO:0000313" key="7">
    <source>
        <dbReference type="EMBL" id="KZU97009.1"/>
    </source>
</evidence>
<evidence type="ECO:0000259" key="6">
    <source>
        <dbReference type="Pfam" id="PF13427"/>
    </source>
</evidence>
<gene>
    <name evidence="7" type="ORF">Lp19_0985</name>
</gene>
<dbReference type="PIRSF" id="PIRSF000819">
    <property type="entry name" value="Streptomycin_3-adenylyltransf"/>
    <property type="match status" value="1"/>
</dbReference>
<dbReference type="Pfam" id="PF01909">
    <property type="entry name" value="NTP_transf_2"/>
    <property type="match status" value="1"/>
</dbReference>
<dbReference type="GO" id="GO:0046677">
    <property type="term" value="P:response to antibiotic"/>
    <property type="evidence" value="ECO:0007669"/>
    <property type="project" value="UniProtKB-KW"/>
</dbReference>
<name>A0A165S431_LACPN</name>
<feature type="domain" description="Adenylyltransferase AadA C-terminal" evidence="6">
    <location>
        <begin position="150"/>
        <end position="252"/>
    </location>
</feature>
<dbReference type="InterPro" id="IPR002934">
    <property type="entry name" value="Polymerase_NTP_transf_dom"/>
</dbReference>
<keyword evidence="1 4" id="KW-0808">Transferase</keyword>
<reference evidence="7 8" key="1">
    <citation type="submission" date="2016-03" db="EMBL/GenBank/DDBJ databases">
        <title>Comparative genomics of 54 Lactobacillus plantarum strains reveals genomic uncoupling from niche constraints.</title>
        <authorList>
            <person name="Martino M.E."/>
        </authorList>
    </citation>
    <scope>NUCLEOTIDE SEQUENCE [LARGE SCALE GENOMIC DNA]</scope>
    <source>
        <strain evidence="7 8">19.1</strain>
    </source>
</reference>
<accession>A0A165S431</accession>
<dbReference type="GO" id="GO:0005524">
    <property type="term" value="F:ATP binding"/>
    <property type="evidence" value="ECO:0007669"/>
    <property type="project" value="UniProtKB-KW"/>
</dbReference>
<dbReference type="EMBL" id="LUXM01000018">
    <property type="protein sequence ID" value="KZU97009.1"/>
    <property type="molecule type" value="Genomic_DNA"/>
</dbReference>
<evidence type="ECO:0000259" key="5">
    <source>
        <dbReference type="Pfam" id="PF01909"/>
    </source>
</evidence>
<evidence type="ECO:0000256" key="2">
    <source>
        <dbReference type="ARBA" id="ARBA00023251"/>
    </source>
</evidence>
<dbReference type="CDD" id="cd05403">
    <property type="entry name" value="NT_KNTase_like"/>
    <property type="match status" value="1"/>
</dbReference>